<accession>A0A699GY28</accession>
<reference evidence="1" key="1">
    <citation type="journal article" date="2019" name="Sci. Rep.">
        <title>Draft genome of Tanacetum cinerariifolium, the natural source of mosquito coil.</title>
        <authorList>
            <person name="Yamashiro T."/>
            <person name="Shiraishi A."/>
            <person name="Satake H."/>
            <person name="Nakayama K."/>
        </authorList>
    </citation>
    <scope>NUCLEOTIDE SEQUENCE</scope>
</reference>
<dbReference type="EMBL" id="BKCJ010073706">
    <property type="protein sequence ID" value="GEW78208.1"/>
    <property type="molecule type" value="Genomic_DNA"/>
</dbReference>
<protein>
    <submittedName>
        <fullName evidence="1">Uncharacterized protein</fullName>
    </submittedName>
</protein>
<sequence length="202" mass="23151">MGNEKLIFKLEDNLNETLTPIESVFVLRNIECNMEDDLLKIDHYLFDTTLDQGESWDSEALNEPYNNKKQSHDDFVNIKDEAYKERMCKLLRMTYKKPSPIAIEKVEVTRYTVGPGESYTKVMIVEMKEMPRTIRHDKSLVDEGNGHIGTCTKNNVAAARGKTNEVVLAHGDTKFANGSQDGTRSKNMYLRSYRANLKGVFF</sequence>
<name>A0A699GY28_TANCI</name>
<comment type="caution">
    <text evidence="1">The sequence shown here is derived from an EMBL/GenBank/DDBJ whole genome shotgun (WGS) entry which is preliminary data.</text>
</comment>
<gene>
    <name evidence="1" type="ORF">Tci_250184</name>
</gene>
<organism evidence="1">
    <name type="scientific">Tanacetum cinerariifolium</name>
    <name type="common">Dalmatian daisy</name>
    <name type="synonym">Chrysanthemum cinerariifolium</name>
    <dbReference type="NCBI Taxonomy" id="118510"/>
    <lineage>
        <taxon>Eukaryota</taxon>
        <taxon>Viridiplantae</taxon>
        <taxon>Streptophyta</taxon>
        <taxon>Embryophyta</taxon>
        <taxon>Tracheophyta</taxon>
        <taxon>Spermatophyta</taxon>
        <taxon>Magnoliopsida</taxon>
        <taxon>eudicotyledons</taxon>
        <taxon>Gunneridae</taxon>
        <taxon>Pentapetalae</taxon>
        <taxon>asterids</taxon>
        <taxon>campanulids</taxon>
        <taxon>Asterales</taxon>
        <taxon>Asteraceae</taxon>
        <taxon>Asteroideae</taxon>
        <taxon>Anthemideae</taxon>
        <taxon>Anthemidinae</taxon>
        <taxon>Tanacetum</taxon>
    </lineage>
</organism>
<proteinExistence type="predicted"/>
<dbReference type="AlphaFoldDB" id="A0A699GY28"/>
<evidence type="ECO:0000313" key="1">
    <source>
        <dbReference type="EMBL" id="GEW78208.1"/>
    </source>
</evidence>